<feature type="region of interest" description="Disordered" evidence="11">
    <location>
        <begin position="649"/>
        <end position="682"/>
    </location>
</feature>
<comment type="subunit">
    <text evidence="10">Component of the ER-mitochondria encounter structure (ERMES) or MDM complex, composed of MMM1, MDM10, MDM12 and MDM34.</text>
</comment>
<evidence type="ECO:0000256" key="6">
    <source>
        <dbReference type="ARBA" id="ARBA00023055"/>
    </source>
</evidence>
<dbReference type="InterPro" id="IPR027536">
    <property type="entry name" value="MDM34"/>
</dbReference>
<dbReference type="PANTHER" id="PTHR28185">
    <property type="entry name" value="MITOCHONDRIAL DISTRIBUTION AND MORPHOLOGY PROTEIN 34"/>
    <property type="match status" value="1"/>
</dbReference>
<dbReference type="GeneID" id="20675547"/>
<dbReference type="CDD" id="cd21673">
    <property type="entry name" value="SMP_Mdm34"/>
    <property type="match status" value="1"/>
</dbReference>
<feature type="region of interest" description="Disordered" evidence="11">
    <location>
        <begin position="245"/>
        <end position="296"/>
    </location>
</feature>
<comment type="domain">
    <text evidence="10">Lacks alpha-helical transmembrane segments, suggesting that it resides in the membrane via beta-sheet conformations similar to those predicted for other outer membrane proteins and porin.</text>
</comment>
<dbReference type="HOGENOM" id="CLU_010017_0_0_1"/>
<dbReference type="HAMAP" id="MF_03105">
    <property type="entry name" value="Mdm34"/>
    <property type="match status" value="1"/>
</dbReference>
<sequence>MSFSFEWPRFSDQFHADAIEMLNSALNKGAKPPVIADKIEVVELEMGTQPPELEIRDIGDLTTDQFRGIFRLTYAGDAHLVLRTKVQANPLNHKQHEIHLMGGSRGMLAAKQPLVVPMLLRLSHFRLNSYIVLVVSKQKGITLVFKTDPLQNVDINSTFDSIAVIQKFIQKEIEGQLRQMFREDLPGIIHRLSQQWVKAKVEAPYLDKKPSSQTASSRPSVERMTMSAPDLRNLAPRFPAVGLQPSFGLGTPAPPPPYPRSQSLYGATSVASTSRRSAATTAARTSPSRTRPARALDAPETAFPDIENFDPTYGLRPEGLPAKSVFGGFGRLFGANRGLADLAEEPSDGEDEFEEGASYDVVDWEDMLPDDSTRAPSVADANEYEDMRADVGEYETLPAVGGGVITRPRVVHAQSQIQTPVSAGGSRMPRAPSVASTPPLTRAALERLTSPGSVPILTPHPVPRRASSMYNPYFPDVGPSRNGHARATSTPPTPPLYRSPSSVHTQPSRSSSHTHSVPTPPSTDLLHAHASPSQPQRKRRPSLSSSTSSPYPYPAFASAAGTHPLDALFPDPLHAQDPDPAPQAVVLRPALNNHVSQIATLAHSNHTLSPYTRALEHFTVRSVPPRALAPPPAPPAPVRARRRRTYRLGGVGTGAGATDPASVPPSPPRPHARGGAGADADASCGAAHAAGLGAPASPVLPSEFDAEEMDRYFRARDELEHYPPELHPSHVRRRRHASYQAS</sequence>
<feature type="compositionally biased region" description="Basic residues" evidence="11">
    <location>
        <begin position="729"/>
        <end position="742"/>
    </location>
</feature>
<dbReference type="RefSeq" id="XP_009543424.1">
    <property type="nucleotide sequence ID" value="XM_009545129.1"/>
</dbReference>
<feature type="domain" description="SMP-LTD" evidence="12">
    <location>
        <begin position="1"/>
        <end position="194"/>
    </location>
</feature>
<feature type="region of interest" description="Disordered" evidence="11">
    <location>
        <begin position="720"/>
        <end position="742"/>
    </location>
</feature>
<dbReference type="GO" id="GO:0007005">
    <property type="term" value="P:mitochondrion organization"/>
    <property type="evidence" value="ECO:0007669"/>
    <property type="project" value="InterPro"/>
</dbReference>
<feature type="compositionally biased region" description="Low complexity" evidence="11">
    <location>
        <begin position="504"/>
        <end position="517"/>
    </location>
</feature>
<dbReference type="GO" id="GO:0032865">
    <property type="term" value="C:ERMES complex"/>
    <property type="evidence" value="ECO:0007669"/>
    <property type="project" value="UniProtKB-UniRule"/>
</dbReference>
<feature type="compositionally biased region" description="Low complexity" evidence="11">
    <location>
        <begin position="267"/>
        <end position="295"/>
    </location>
</feature>
<dbReference type="Proteomes" id="UP000030671">
    <property type="component" value="Unassembled WGS sequence"/>
</dbReference>
<dbReference type="GO" id="GO:0015914">
    <property type="term" value="P:phospholipid transport"/>
    <property type="evidence" value="ECO:0007669"/>
    <property type="project" value="TreeGrafter"/>
</dbReference>
<keyword evidence="14" id="KW-1185">Reference proteome</keyword>
<keyword evidence="3 10" id="KW-1134">Transmembrane beta strand</keyword>
<keyword evidence="8 10" id="KW-0496">Mitochondrion</keyword>
<evidence type="ECO:0000256" key="4">
    <source>
        <dbReference type="ARBA" id="ARBA00022692"/>
    </source>
</evidence>
<reference evidence="13 14" key="1">
    <citation type="journal article" date="2012" name="New Phytol.">
        <title>Insight into trade-off between wood decay and parasitism from the genome of a fungal forest pathogen.</title>
        <authorList>
            <person name="Olson A."/>
            <person name="Aerts A."/>
            <person name="Asiegbu F."/>
            <person name="Belbahri L."/>
            <person name="Bouzid O."/>
            <person name="Broberg A."/>
            <person name="Canback B."/>
            <person name="Coutinho P.M."/>
            <person name="Cullen D."/>
            <person name="Dalman K."/>
            <person name="Deflorio G."/>
            <person name="van Diepen L.T."/>
            <person name="Dunand C."/>
            <person name="Duplessis S."/>
            <person name="Durling M."/>
            <person name="Gonthier P."/>
            <person name="Grimwood J."/>
            <person name="Fossdal C.G."/>
            <person name="Hansson D."/>
            <person name="Henrissat B."/>
            <person name="Hietala A."/>
            <person name="Himmelstrand K."/>
            <person name="Hoffmeister D."/>
            <person name="Hogberg N."/>
            <person name="James T.Y."/>
            <person name="Karlsson M."/>
            <person name="Kohler A."/>
            <person name="Kues U."/>
            <person name="Lee Y.H."/>
            <person name="Lin Y.C."/>
            <person name="Lind M."/>
            <person name="Lindquist E."/>
            <person name="Lombard V."/>
            <person name="Lucas S."/>
            <person name="Lunden K."/>
            <person name="Morin E."/>
            <person name="Murat C."/>
            <person name="Park J."/>
            <person name="Raffaello T."/>
            <person name="Rouze P."/>
            <person name="Salamov A."/>
            <person name="Schmutz J."/>
            <person name="Solheim H."/>
            <person name="Stahlberg J."/>
            <person name="Velez H."/>
            <person name="de Vries R.P."/>
            <person name="Wiebenga A."/>
            <person name="Woodward S."/>
            <person name="Yakovlev I."/>
            <person name="Garbelotto M."/>
            <person name="Martin F."/>
            <person name="Grigoriev I.V."/>
            <person name="Stenlid J."/>
        </authorList>
    </citation>
    <scope>NUCLEOTIDE SEQUENCE [LARGE SCALE GENOMIC DNA]</scope>
    <source>
        <strain evidence="13 14">TC 32-1</strain>
    </source>
</reference>
<feature type="compositionally biased region" description="Low complexity" evidence="11">
    <location>
        <begin position="542"/>
        <end position="557"/>
    </location>
</feature>
<dbReference type="GO" id="GO:0008289">
    <property type="term" value="F:lipid binding"/>
    <property type="evidence" value="ECO:0007669"/>
    <property type="project" value="UniProtKB-KW"/>
</dbReference>
<keyword evidence="9 10" id="KW-0472">Membrane</keyword>
<evidence type="ECO:0000256" key="9">
    <source>
        <dbReference type="ARBA" id="ARBA00023136"/>
    </source>
</evidence>
<dbReference type="Pfam" id="PF26545">
    <property type="entry name" value="Mdm34_N"/>
    <property type="match status" value="1"/>
</dbReference>
<evidence type="ECO:0000313" key="13">
    <source>
        <dbReference type="EMBL" id="ETW83653.1"/>
    </source>
</evidence>
<dbReference type="GO" id="GO:1990456">
    <property type="term" value="P:mitochondrion-endoplasmic reticulum membrane tethering"/>
    <property type="evidence" value="ECO:0007669"/>
    <property type="project" value="TreeGrafter"/>
</dbReference>
<evidence type="ECO:0000256" key="8">
    <source>
        <dbReference type="ARBA" id="ARBA00023128"/>
    </source>
</evidence>
<dbReference type="EMBL" id="KI925456">
    <property type="protein sequence ID" value="ETW83653.1"/>
    <property type="molecule type" value="Genomic_DNA"/>
</dbReference>
<dbReference type="OrthoDB" id="17927at2759"/>
<comment type="function">
    <text evidence="10">Component of the ERMES/MDM complex, which serves as a molecular tether to connect the endoplasmic reticulum (ER) and mitochondria. Components of this complex are involved in the control of mitochondrial shape and protein biogenesis, and function in nonvesicular lipid trafficking between the ER and mitochondria. MDM34 is required for the interaction of the ER-resident membrane protein MMM1 and the outer mitochondrial membrane-resident beta-barrel protein MDM10.</text>
</comment>
<evidence type="ECO:0000256" key="7">
    <source>
        <dbReference type="ARBA" id="ARBA00023121"/>
    </source>
</evidence>
<evidence type="ECO:0000256" key="1">
    <source>
        <dbReference type="ARBA" id="ARBA00004370"/>
    </source>
</evidence>
<protein>
    <recommendedName>
        <fullName evidence="10">Mitochondrial distribution and morphology protein 34</fullName>
    </recommendedName>
</protein>
<comment type="subcellular location">
    <subcellularLocation>
        <location evidence="1">Membrane</location>
    </subcellularLocation>
    <subcellularLocation>
        <location evidence="10">Mitochondrion outer membrane</location>
        <topology evidence="10">Multi-pass membrane protein</topology>
    </subcellularLocation>
    <text evidence="10">The ERMES/MDM complex localizes to a few discrete foci (around 10 per single cell), that represent mitochondria-endoplasmic reticulum junctions. These foci are often found next to mtDNA nucleoids.</text>
</comment>
<comment type="similarity">
    <text evidence="10">Belongs to the MDM34 family.</text>
</comment>
<evidence type="ECO:0000256" key="5">
    <source>
        <dbReference type="ARBA" id="ARBA00022787"/>
    </source>
</evidence>
<evidence type="ECO:0000256" key="11">
    <source>
        <dbReference type="SAM" id="MobiDB-lite"/>
    </source>
</evidence>
<dbReference type="InterPro" id="IPR031468">
    <property type="entry name" value="SMP_LBD"/>
</dbReference>
<evidence type="ECO:0000313" key="14">
    <source>
        <dbReference type="Proteomes" id="UP000030671"/>
    </source>
</evidence>
<evidence type="ECO:0000259" key="12">
    <source>
        <dbReference type="PROSITE" id="PS51847"/>
    </source>
</evidence>
<accession>W4KCY9</accession>
<evidence type="ECO:0000256" key="2">
    <source>
        <dbReference type="ARBA" id="ARBA00022448"/>
    </source>
</evidence>
<organism evidence="13 14">
    <name type="scientific">Heterobasidion irregulare (strain TC 32-1)</name>
    <dbReference type="NCBI Taxonomy" id="747525"/>
    <lineage>
        <taxon>Eukaryota</taxon>
        <taxon>Fungi</taxon>
        <taxon>Dikarya</taxon>
        <taxon>Basidiomycota</taxon>
        <taxon>Agaricomycotina</taxon>
        <taxon>Agaricomycetes</taxon>
        <taxon>Russulales</taxon>
        <taxon>Bondarzewiaceae</taxon>
        <taxon>Heterobasidion</taxon>
        <taxon>Heterobasidion annosum species complex</taxon>
    </lineage>
</organism>
<keyword evidence="5 10" id="KW-1000">Mitochondrion outer membrane</keyword>
<proteinExistence type="inferred from homology"/>
<dbReference type="PROSITE" id="PS51847">
    <property type="entry name" value="SMP"/>
    <property type="match status" value="1"/>
</dbReference>
<keyword evidence="2" id="KW-0813">Transport</keyword>
<evidence type="ECO:0000256" key="10">
    <source>
        <dbReference type="HAMAP-Rule" id="MF_03105"/>
    </source>
</evidence>
<dbReference type="STRING" id="747525.W4KCY9"/>
<keyword evidence="7" id="KW-0446">Lipid-binding</keyword>
<dbReference type="InParanoid" id="W4KCY9"/>
<dbReference type="PANTHER" id="PTHR28185:SF1">
    <property type="entry name" value="MITOCHONDRIAL DISTRIBUTION AND MORPHOLOGY PROTEIN 34"/>
    <property type="match status" value="1"/>
</dbReference>
<evidence type="ECO:0000256" key="3">
    <source>
        <dbReference type="ARBA" id="ARBA00022452"/>
    </source>
</evidence>
<gene>
    <name evidence="10" type="primary">MDM34</name>
    <name evidence="13" type="ORF">HETIRDRAFT_443888</name>
</gene>
<feature type="region of interest" description="Disordered" evidence="11">
    <location>
        <begin position="418"/>
        <end position="437"/>
    </location>
</feature>
<dbReference type="AlphaFoldDB" id="W4KCY9"/>
<name>W4KCY9_HETIT</name>
<dbReference type="InterPro" id="IPR058825">
    <property type="entry name" value="MDM34_N"/>
</dbReference>
<dbReference type="KEGG" id="hir:HETIRDRAFT_443888"/>
<keyword evidence="4 10" id="KW-0812">Transmembrane</keyword>
<dbReference type="eggNOG" id="ENOG502QT3W">
    <property type="taxonomic scope" value="Eukaryota"/>
</dbReference>
<feature type="region of interest" description="Disordered" evidence="11">
    <location>
        <begin position="447"/>
        <end position="557"/>
    </location>
</feature>
<keyword evidence="6" id="KW-0445">Lipid transport</keyword>